<evidence type="ECO:0000313" key="3">
    <source>
        <dbReference type="EMBL" id="ELR70280.1"/>
    </source>
</evidence>
<organism evidence="3 4">
    <name type="scientific">Fulvivirga imtechensis AK7</name>
    <dbReference type="NCBI Taxonomy" id="1237149"/>
    <lineage>
        <taxon>Bacteria</taxon>
        <taxon>Pseudomonadati</taxon>
        <taxon>Bacteroidota</taxon>
        <taxon>Cytophagia</taxon>
        <taxon>Cytophagales</taxon>
        <taxon>Fulvivirgaceae</taxon>
        <taxon>Fulvivirga</taxon>
    </lineage>
</organism>
<evidence type="ECO:0000256" key="2">
    <source>
        <dbReference type="SAM" id="Phobius"/>
    </source>
</evidence>
<accession>L8JN92</accession>
<gene>
    <name evidence="3" type="ORF">C900_03965</name>
</gene>
<sequence>MDLMIYVAVVGLLLFFIDIVLISMAVRTHTKEKEKLEHEINSLKAKMFDLQEATGSASSKHITAVGTDSEEPKEE</sequence>
<evidence type="ECO:0000313" key="4">
    <source>
        <dbReference type="Proteomes" id="UP000011135"/>
    </source>
</evidence>
<dbReference type="EMBL" id="AMZN01000055">
    <property type="protein sequence ID" value="ELR70280.1"/>
    <property type="molecule type" value="Genomic_DNA"/>
</dbReference>
<name>L8JN92_9BACT</name>
<dbReference type="AlphaFoldDB" id="L8JN92"/>
<keyword evidence="2" id="KW-0472">Membrane</keyword>
<protein>
    <submittedName>
        <fullName evidence="3">Uncharacterized protein</fullName>
    </submittedName>
</protein>
<dbReference type="STRING" id="1237149.C900_03965"/>
<keyword evidence="2" id="KW-1133">Transmembrane helix</keyword>
<proteinExistence type="predicted"/>
<feature type="transmembrane region" description="Helical" evidence="2">
    <location>
        <begin position="6"/>
        <end position="26"/>
    </location>
</feature>
<comment type="caution">
    <text evidence="3">The sequence shown here is derived from an EMBL/GenBank/DDBJ whole genome shotgun (WGS) entry which is preliminary data.</text>
</comment>
<keyword evidence="2" id="KW-0812">Transmembrane</keyword>
<evidence type="ECO:0000256" key="1">
    <source>
        <dbReference type="SAM" id="Coils"/>
    </source>
</evidence>
<keyword evidence="1" id="KW-0175">Coiled coil</keyword>
<keyword evidence="4" id="KW-1185">Reference proteome</keyword>
<feature type="coiled-coil region" evidence="1">
    <location>
        <begin position="26"/>
        <end position="53"/>
    </location>
</feature>
<reference evidence="3 4" key="1">
    <citation type="submission" date="2012-12" db="EMBL/GenBank/DDBJ databases">
        <title>Genome assembly of Fulvivirga imtechensis AK7.</title>
        <authorList>
            <person name="Nupur N."/>
            <person name="Khatri I."/>
            <person name="Kumar R."/>
            <person name="Subramanian S."/>
            <person name="Pinnaka A."/>
        </authorList>
    </citation>
    <scope>NUCLEOTIDE SEQUENCE [LARGE SCALE GENOMIC DNA]</scope>
    <source>
        <strain evidence="3 4">AK7</strain>
    </source>
</reference>
<dbReference type="Proteomes" id="UP000011135">
    <property type="component" value="Unassembled WGS sequence"/>
</dbReference>